<dbReference type="EMBL" id="JBHSBI010000049">
    <property type="protein sequence ID" value="MFC4015706.1"/>
    <property type="molecule type" value="Genomic_DNA"/>
</dbReference>
<evidence type="ECO:0000313" key="1">
    <source>
        <dbReference type="EMBL" id="MFC4015706.1"/>
    </source>
</evidence>
<evidence type="ECO:0000313" key="2">
    <source>
        <dbReference type="Proteomes" id="UP001595851"/>
    </source>
</evidence>
<comment type="caution">
    <text evidence="1">The sequence shown here is derived from an EMBL/GenBank/DDBJ whole genome shotgun (WGS) entry which is preliminary data.</text>
</comment>
<keyword evidence="2" id="KW-1185">Reference proteome</keyword>
<sequence>MAYDNSLSCLRDLRARGVKATLTDVGDIDHMTSAFLPLPWVLDWFGGVRGGDR</sequence>
<name>A0ABV8GP05_9ACTN</name>
<evidence type="ECO:0008006" key="3">
    <source>
        <dbReference type="Google" id="ProtNLM"/>
    </source>
</evidence>
<reference evidence="2" key="1">
    <citation type="journal article" date="2019" name="Int. J. Syst. Evol. Microbiol.">
        <title>The Global Catalogue of Microorganisms (GCM) 10K type strain sequencing project: providing services to taxonomists for standard genome sequencing and annotation.</title>
        <authorList>
            <consortium name="The Broad Institute Genomics Platform"/>
            <consortium name="The Broad Institute Genome Sequencing Center for Infectious Disease"/>
            <person name="Wu L."/>
            <person name="Ma J."/>
        </authorList>
    </citation>
    <scope>NUCLEOTIDE SEQUENCE [LARGE SCALE GENOMIC DNA]</scope>
    <source>
        <strain evidence="2">TBRC 1276</strain>
    </source>
</reference>
<dbReference type="RefSeq" id="WP_379535513.1">
    <property type="nucleotide sequence ID" value="NZ_JBHSBI010000049.1"/>
</dbReference>
<proteinExistence type="predicted"/>
<protein>
    <recommendedName>
        <fullName evidence="3">Esterase</fullName>
    </recommendedName>
</protein>
<accession>A0ABV8GP05</accession>
<dbReference type="Proteomes" id="UP001595851">
    <property type="component" value="Unassembled WGS sequence"/>
</dbReference>
<organism evidence="1 2">
    <name type="scientific">Nonomuraea purpurea</name>
    <dbReference type="NCBI Taxonomy" id="1849276"/>
    <lineage>
        <taxon>Bacteria</taxon>
        <taxon>Bacillati</taxon>
        <taxon>Actinomycetota</taxon>
        <taxon>Actinomycetes</taxon>
        <taxon>Streptosporangiales</taxon>
        <taxon>Streptosporangiaceae</taxon>
        <taxon>Nonomuraea</taxon>
    </lineage>
</organism>
<gene>
    <name evidence="1" type="ORF">ACFOY2_51440</name>
</gene>